<evidence type="ECO:0000259" key="5">
    <source>
        <dbReference type="PROSITE" id="PS50011"/>
    </source>
</evidence>
<dbReference type="Gene3D" id="1.10.510.10">
    <property type="entry name" value="Transferase(Phosphotransferase) domain 1"/>
    <property type="match status" value="1"/>
</dbReference>
<feature type="domain" description="Protein kinase" evidence="5">
    <location>
        <begin position="8"/>
        <end position="257"/>
    </location>
</feature>
<gene>
    <name evidence="6" type="ORF">SAMN04490355_101427</name>
</gene>
<dbReference type="SUPFAM" id="SSF52540">
    <property type="entry name" value="P-loop containing nucleoside triphosphate hydrolases"/>
    <property type="match status" value="1"/>
</dbReference>
<keyword evidence="6" id="KW-0808">Transferase</keyword>
<dbReference type="Gene3D" id="3.30.200.20">
    <property type="entry name" value="Phosphorylase Kinase, domain 1"/>
    <property type="match status" value="1"/>
</dbReference>
<sequence length="1058" mass="120453">MALIGNRYNVIREIDRTNTSRVWLAADLMNNSNLVAVKVLSSIDSTSIGVKELFRRECESLARLNHPNIITYIDSGVENDKLYLVTQYFESKNLKKIIENKEISLGDILQIFLGILEGIADAHQKNIIHRDLKPSNILVDELTKVKIIDFGISKIMGYAYNSTDTLRDYMTVAYASPEQLMRHEAKPTSDLFSVGAILFFLLQGNDPPDNKDLLLDQVDELACDVILKALLKSMLQVKPELRPQSIRLVISEVKALIRKNTVRITHNLTLHFGICKQLYDLGLIRYHVGDYAKAFIQKDLNKSKIYKRKNNYYLIGEKARYHCILSSEKSCLFIKRLNSLDYTEWEKETKYAVEVNANWIIVSQGNKLFEDSQLVEFLSQVEDEEKKRQVQIGREETQNRLIKKWERFIDEQMLEIKRKRTLCHYDSFELSQNGDQLIVHSGNGSCDFEQGDYVQMSINSGRTMSIGTVDEVRGEQIWINRNLIADIENLATKGTLGIDTQQAETTLRRLKWAVKAIRTGTTVNPILSKIISDPEIISMYGISPVDKFYQNLDTSNEIAVEKALATKDIFLIQGPPGTGKTTVITEIVCQILKRDPKAKILLSSQSHVAVDHALNNIHKQLNNKRIIRIGRADKISEDSQFLMMPNQLKKWVSEVKVSSKSELLEYLSLNYCLTEQGQVDIKEYLENDKNLDSFGNAKVSHDGKDGEINKLVFLTKEWHKRLGKLDEFDEIFAQKASIVAATCLGIASRNALNSMVFDWVIVDEAGRATAPELLVPIIRGKKIILVGDHRQLPPVVNGDIKPILKKLGIREEELEKSLFEELIERVPENAKTILTSQFRMHPSIAKLISEVFYPTEIITTKKTAEERKHEMSWWPRTIAWFDTASMLDCDEQELNSSKKNNAEAKVILKILELIETRYNNVPGKVRVGVLSAYSAQKGLLHNLIKPNNTDKWKNIKIVIDNVDAFQGSETDISIYSIVRSNKDNNIGFLHDYRRLNVALSRGRNALIIVGNAFFAERAQTPFGNPFLNLLSFMKKYPAECLIEDARTYFNIGGSINGD</sequence>
<accession>A0A1I4JV66</accession>
<dbReference type="Gene3D" id="3.40.50.300">
    <property type="entry name" value="P-loop containing nucleotide triphosphate hydrolases"/>
    <property type="match status" value="2"/>
</dbReference>
<dbReference type="SMART" id="SM00382">
    <property type="entry name" value="AAA"/>
    <property type="match status" value="1"/>
</dbReference>
<keyword evidence="6" id="KW-0723">Serine/threonine-protein kinase</keyword>
<keyword evidence="7" id="KW-1185">Reference proteome</keyword>
<dbReference type="PANTHER" id="PTHR10887">
    <property type="entry name" value="DNA2/NAM7 HELICASE FAMILY"/>
    <property type="match status" value="1"/>
</dbReference>
<dbReference type="FunFam" id="3.40.50.300:FF:000326">
    <property type="entry name" value="P-loop containing nucleoside triphosphate hydrolase"/>
    <property type="match status" value="1"/>
</dbReference>
<evidence type="ECO:0000313" key="6">
    <source>
        <dbReference type="EMBL" id="SFL70123.1"/>
    </source>
</evidence>
<dbReference type="InterPro" id="IPR000719">
    <property type="entry name" value="Prot_kinase_dom"/>
</dbReference>
<evidence type="ECO:0000256" key="3">
    <source>
        <dbReference type="ARBA" id="ARBA00022806"/>
    </source>
</evidence>
<dbReference type="SUPFAM" id="SSF56112">
    <property type="entry name" value="Protein kinase-like (PK-like)"/>
    <property type="match status" value="1"/>
</dbReference>
<dbReference type="GO" id="GO:0005694">
    <property type="term" value="C:chromosome"/>
    <property type="evidence" value="ECO:0007669"/>
    <property type="project" value="UniProtKB-ARBA"/>
</dbReference>
<keyword evidence="3" id="KW-0347">Helicase</keyword>
<evidence type="ECO:0000256" key="4">
    <source>
        <dbReference type="ARBA" id="ARBA00022840"/>
    </source>
</evidence>
<dbReference type="PROSITE" id="PS50011">
    <property type="entry name" value="PROTEIN_KINASE_DOM"/>
    <property type="match status" value="1"/>
</dbReference>
<keyword evidence="4" id="KW-0067">ATP-binding</keyword>
<name>A0A1I4JV66_9FIRM</name>
<dbReference type="Pfam" id="PF13087">
    <property type="entry name" value="AAA_12"/>
    <property type="match status" value="1"/>
</dbReference>
<evidence type="ECO:0000256" key="2">
    <source>
        <dbReference type="ARBA" id="ARBA00022801"/>
    </source>
</evidence>
<dbReference type="PANTHER" id="PTHR10887:SF495">
    <property type="entry name" value="HELICASE SENATAXIN ISOFORM X1-RELATED"/>
    <property type="match status" value="1"/>
</dbReference>
<dbReference type="PROSITE" id="PS00108">
    <property type="entry name" value="PROTEIN_KINASE_ST"/>
    <property type="match status" value="1"/>
</dbReference>
<dbReference type="InterPro" id="IPR008271">
    <property type="entry name" value="Ser/Thr_kinase_AS"/>
</dbReference>
<reference evidence="7" key="1">
    <citation type="submission" date="2016-10" db="EMBL/GenBank/DDBJ databases">
        <authorList>
            <person name="Varghese N."/>
            <person name="Submissions S."/>
        </authorList>
    </citation>
    <scope>NUCLEOTIDE SEQUENCE [LARGE SCALE GENOMIC DNA]</scope>
    <source>
        <strain evidence="7">DSM 13327</strain>
    </source>
</reference>
<dbReference type="EMBL" id="FOTS01000014">
    <property type="protein sequence ID" value="SFL70123.1"/>
    <property type="molecule type" value="Genomic_DNA"/>
</dbReference>
<dbReference type="GO" id="GO:0016787">
    <property type="term" value="F:hydrolase activity"/>
    <property type="evidence" value="ECO:0007669"/>
    <property type="project" value="UniProtKB-KW"/>
</dbReference>
<dbReference type="InterPro" id="IPR027417">
    <property type="entry name" value="P-loop_NTPase"/>
</dbReference>
<dbReference type="CDD" id="cd14014">
    <property type="entry name" value="STKc_PknB_like"/>
    <property type="match status" value="1"/>
</dbReference>
<dbReference type="Proteomes" id="UP000199520">
    <property type="component" value="Unassembled WGS sequence"/>
</dbReference>
<dbReference type="InterPro" id="IPR041679">
    <property type="entry name" value="DNA2/NAM7-like_C"/>
</dbReference>
<dbReference type="Pfam" id="PF00069">
    <property type="entry name" value="Pkinase"/>
    <property type="match status" value="1"/>
</dbReference>
<dbReference type="RefSeq" id="WP_090935746.1">
    <property type="nucleotide sequence ID" value="NZ_FOTS01000014.1"/>
</dbReference>
<dbReference type="GO" id="GO:0004674">
    <property type="term" value="F:protein serine/threonine kinase activity"/>
    <property type="evidence" value="ECO:0007669"/>
    <property type="project" value="UniProtKB-KW"/>
</dbReference>
<organism evidence="6 7">
    <name type="scientific">Pelosinus propionicus DSM 13327</name>
    <dbReference type="NCBI Taxonomy" id="1123291"/>
    <lineage>
        <taxon>Bacteria</taxon>
        <taxon>Bacillati</taxon>
        <taxon>Bacillota</taxon>
        <taxon>Negativicutes</taxon>
        <taxon>Selenomonadales</taxon>
        <taxon>Sporomusaceae</taxon>
        <taxon>Pelosinus</taxon>
    </lineage>
</organism>
<dbReference type="CDD" id="cd18808">
    <property type="entry name" value="SF1_C_Upf1"/>
    <property type="match status" value="1"/>
</dbReference>
<dbReference type="SMART" id="SM00220">
    <property type="entry name" value="S_TKc"/>
    <property type="match status" value="1"/>
</dbReference>
<keyword evidence="1" id="KW-0547">Nucleotide-binding</keyword>
<proteinExistence type="predicted"/>
<dbReference type="InterPro" id="IPR011009">
    <property type="entry name" value="Kinase-like_dom_sf"/>
</dbReference>
<evidence type="ECO:0000256" key="1">
    <source>
        <dbReference type="ARBA" id="ARBA00022741"/>
    </source>
</evidence>
<dbReference type="STRING" id="1123291.SAMN04490355_101427"/>
<dbReference type="InterPro" id="IPR045055">
    <property type="entry name" value="DNA2/NAM7-like"/>
</dbReference>
<evidence type="ECO:0000313" key="7">
    <source>
        <dbReference type="Proteomes" id="UP000199520"/>
    </source>
</evidence>
<dbReference type="GO" id="GO:0005524">
    <property type="term" value="F:ATP binding"/>
    <property type="evidence" value="ECO:0007669"/>
    <property type="project" value="UniProtKB-KW"/>
</dbReference>
<dbReference type="Pfam" id="PF13086">
    <property type="entry name" value="AAA_11"/>
    <property type="match status" value="1"/>
</dbReference>
<dbReference type="GO" id="GO:0004386">
    <property type="term" value="F:helicase activity"/>
    <property type="evidence" value="ECO:0007669"/>
    <property type="project" value="UniProtKB-KW"/>
</dbReference>
<keyword evidence="6" id="KW-0418">Kinase</keyword>
<dbReference type="OrthoDB" id="9757917at2"/>
<dbReference type="InterPro" id="IPR041677">
    <property type="entry name" value="DNA2/NAM7_AAA_11"/>
</dbReference>
<dbReference type="AlphaFoldDB" id="A0A1I4JV66"/>
<keyword evidence="2" id="KW-0378">Hydrolase</keyword>
<dbReference type="InterPro" id="IPR003593">
    <property type="entry name" value="AAA+_ATPase"/>
</dbReference>
<dbReference type="InterPro" id="IPR047187">
    <property type="entry name" value="SF1_C_Upf1"/>
</dbReference>
<protein>
    <submittedName>
        <fullName evidence="6">Serine/threonine protein kinase</fullName>
    </submittedName>
</protein>